<dbReference type="EMBL" id="LR796600">
    <property type="protein sequence ID" value="CAB4153596.1"/>
    <property type="molecule type" value="Genomic_DNA"/>
</dbReference>
<proteinExistence type="predicted"/>
<organism evidence="1">
    <name type="scientific">uncultured Caudovirales phage</name>
    <dbReference type="NCBI Taxonomy" id="2100421"/>
    <lineage>
        <taxon>Viruses</taxon>
        <taxon>Duplodnaviria</taxon>
        <taxon>Heunggongvirae</taxon>
        <taxon>Uroviricota</taxon>
        <taxon>Caudoviricetes</taxon>
        <taxon>Peduoviridae</taxon>
        <taxon>Maltschvirus</taxon>
        <taxon>Maltschvirus maltsch</taxon>
    </lineage>
</organism>
<protein>
    <recommendedName>
        <fullName evidence="2">Queuine tRNA-ribosyltransferase</fullName>
    </recommendedName>
</protein>
<sequence>MLMTRTADGLHLHLAAATVSAPHLAKSFSSVANDEQPLKILISYHYFKTADLDKMVANMQTKPLIFGDCGAFSAHTQGVDINIKDYAAWLKRWQHLINVYVNLDVIRNPEATEKNQRILERTGLQPIPVFHTGTDFKYLDKLCKEYPYIALGGMVGAEATTTMRWAATCMKRSEEHGTAFHGFGQTRAKVIESLPWYSVDSSSWGMGHRYGLVPVWTGRQFEKVKIGDKQSVYKHAATIRKFGVDPICLADRGRYNQRYAIQVAAASWREWEKLLRKRHGAIKCPDRPSGLHIHLVDTAKENLVHSAGSMKKQTQEKE</sequence>
<name>A0A6J5N838_9CAUD</name>
<evidence type="ECO:0000313" key="1">
    <source>
        <dbReference type="EMBL" id="CAB4153596.1"/>
    </source>
</evidence>
<accession>A0A6J5N838</accession>
<evidence type="ECO:0008006" key="2">
    <source>
        <dbReference type="Google" id="ProtNLM"/>
    </source>
</evidence>
<gene>
    <name evidence="1" type="ORF">UFOVP625_9</name>
</gene>
<reference evidence="1" key="1">
    <citation type="submission" date="2020-04" db="EMBL/GenBank/DDBJ databases">
        <authorList>
            <person name="Chiriac C."/>
            <person name="Salcher M."/>
            <person name="Ghai R."/>
            <person name="Kavagutti S V."/>
        </authorList>
    </citation>
    <scope>NUCLEOTIDE SEQUENCE</scope>
</reference>